<evidence type="ECO:0000313" key="1">
    <source>
        <dbReference type="EMBL" id="MDT0264127.1"/>
    </source>
</evidence>
<proteinExistence type="predicted"/>
<accession>A0ABU2JGQ9</accession>
<comment type="caution">
    <text evidence="1">The sequence shown here is derived from an EMBL/GenBank/DDBJ whole genome shotgun (WGS) entry which is preliminary data.</text>
</comment>
<dbReference type="EMBL" id="JAVREH010000071">
    <property type="protein sequence ID" value="MDT0264127.1"/>
    <property type="molecule type" value="Genomic_DNA"/>
</dbReference>
<keyword evidence="2" id="KW-1185">Reference proteome</keyword>
<name>A0ABU2JGQ9_9ACTN</name>
<reference evidence="2" key="1">
    <citation type="submission" date="2023-07" db="EMBL/GenBank/DDBJ databases">
        <title>30 novel species of actinomycetes from the DSMZ collection.</title>
        <authorList>
            <person name="Nouioui I."/>
        </authorList>
    </citation>
    <scope>NUCLEOTIDE SEQUENCE [LARGE SCALE GENOMIC DNA]</scope>
    <source>
        <strain evidence="2">DSM 44399</strain>
    </source>
</reference>
<sequence>MTMARSLPGSLAPVVEELELEQPQVVTLAQITGILGRVGAGEAALEPGHVAYELQRRGWLGRLRTMNTWEFLPGARWRARIR</sequence>
<evidence type="ECO:0000313" key="2">
    <source>
        <dbReference type="Proteomes" id="UP001183176"/>
    </source>
</evidence>
<protein>
    <submittedName>
        <fullName evidence="1">Uncharacterized protein</fullName>
    </submittedName>
</protein>
<dbReference type="SUPFAM" id="SSF46785">
    <property type="entry name" value="Winged helix' DNA-binding domain"/>
    <property type="match status" value="1"/>
</dbReference>
<organism evidence="1 2">
    <name type="scientific">Jatrophihabitans lederbergiae</name>
    <dbReference type="NCBI Taxonomy" id="3075547"/>
    <lineage>
        <taxon>Bacteria</taxon>
        <taxon>Bacillati</taxon>
        <taxon>Actinomycetota</taxon>
        <taxon>Actinomycetes</taxon>
        <taxon>Jatrophihabitantales</taxon>
        <taxon>Jatrophihabitantaceae</taxon>
        <taxon>Jatrophihabitans</taxon>
    </lineage>
</organism>
<dbReference type="InterPro" id="IPR036390">
    <property type="entry name" value="WH_DNA-bd_sf"/>
</dbReference>
<dbReference type="Gene3D" id="3.90.56.20">
    <property type="entry name" value="replication protein C, winged helix domain"/>
    <property type="match status" value="1"/>
</dbReference>
<dbReference type="Proteomes" id="UP001183176">
    <property type="component" value="Unassembled WGS sequence"/>
</dbReference>
<dbReference type="RefSeq" id="WP_311425270.1">
    <property type="nucleotide sequence ID" value="NZ_JAVREH010000071.1"/>
</dbReference>
<gene>
    <name evidence="1" type="ORF">RM423_22410</name>
</gene>